<evidence type="ECO:0000256" key="1">
    <source>
        <dbReference type="ARBA" id="ARBA00007606"/>
    </source>
</evidence>
<dbReference type="OrthoDB" id="4062651at2759"/>
<dbReference type="InterPro" id="IPR005018">
    <property type="entry name" value="DOMON_domain"/>
</dbReference>
<keyword evidence="2" id="KW-0430">Lectin</keyword>
<feature type="chain" id="PRO_5040439608" description="DOMON domain-containing protein" evidence="4">
    <location>
        <begin position="27"/>
        <end position="258"/>
    </location>
</feature>
<dbReference type="InterPro" id="IPR000985">
    <property type="entry name" value="Lectin_LegA_CS"/>
</dbReference>
<evidence type="ECO:0000256" key="4">
    <source>
        <dbReference type="SAM" id="SignalP"/>
    </source>
</evidence>
<feature type="signal peptide" evidence="4">
    <location>
        <begin position="1"/>
        <end position="26"/>
    </location>
</feature>
<feature type="domain" description="DOMON" evidence="5">
    <location>
        <begin position="199"/>
        <end position="258"/>
    </location>
</feature>
<dbReference type="CDD" id="cd06899">
    <property type="entry name" value="lectin_legume_LecRK_Arcelin_ConA"/>
    <property type="match status" value="1"/>
</dbReference>
<dbReference type="GO" id="GO:0030246">
    <property type="term" value="F:carbohydrate binding"/>
    <property type="evidence" value="ECO:0007669"/>
    <property type="project" value="UniProtKB-KW"/>
</dbReference>
<dbReference type="Gene3D" id="2.60.120.200">
    <property type="match status" value="1"/>
</dbReference>
<dbReference type="InterPro" id="IPR001220">
    <property type="entry name" value="Legume_lectin_dom"/>
</dbReference>
<sequence>MAKSFHNIATVFLLFLLLIFLPYGNSTNFKLPRFNVQSTDMLYQGDAAPNAGTIELISNVNYLCRVGWATFANTIQLWDSASGKFSDFATHFSFTIDTLDRPIYGHGITFFLAPAGAQIPPNSAGGFLGLFNTTTRDSSQNHIVMVEFDTFPNPEWDPAVEHVGININSVASSVYTPWNASLHSGDTADAWITYDSASKNLSVSWTFQKTLSPLEKTSLSYVIDLKAILPEWVTVGFTAATGQYGARHILKSWEFSSS</sequence>
<reference evidence="6" key="2">
    <citation type="journal article" date="2023" name="Plants (Basel)">
        <title>Annotation of the Turnera subulata (Passifloraceae) Draft Genome Reveals the S-Locus Evolved after the Divergence of Turneroideae from Passifloroideae in a Stepwise Manner.</title>
        <authorList>
            <person name="Henning P.M."/>
            <person name="Roalson E.H."/>
            <person name="Mir W."/>
            <person name="McCubbin A.G."/>
            <person name="Shore J.S."/>
        </authorList>
    </citation>
    <scope>NUCLEOTIDE SEQUENCE</scope>
    <source>
        <strain evidence="6">F60SS</strain>
    </source>
</reference>
<comment type="caution">
    <text evidence="6">The sequence shown here is derived from an EMBL/GenBank/DDBJ whole genome shotgun (WGS) entry which is preliminary data.</text>
</comment>
<evidence type="ECO:0000256" key="3">
    <source>
        <dbReference type="ARBA" id="ARBA00022982"/>
    </source>
</evidence>
<dbReference type="SUPFAM" id="SSF49899">
    <property type="entry name" value="Concanavalin A-like lectins/glucanases"/>
    <property type="match status" value="1"/>
</dbReference>
<dbReference type="EMBL" id="JAKUCV010004166">
    <property type="protein sequence ID" value="KAJ4836298.1"/>
    <property type="molecule type" value="Genomic_DNA"/>
</dbReference>
<name>A0A9Q0FR83_9ROSI</name>
<comment type="similarity">
    <text evidence="1">Belongs to the leguminous lectin family.</text>
</comment>
<dbReference type="InterPro" id="IPR016363">
    <property type="entry name" value="L-lectin"/>
</dbReference>
<dbReference type="PANTHER" id="PTHR32401">
    <property type="entry name" value="CONCANAVALIN A-LIKE LECTIN FAMILY PROTEIN"/>
    <property type="match status" value="1"/>
</dbReference>
<dbReference type="AlphaFoldDB" id="A0A9Q0FR83"/>
<keyword evidence="3" id="KW-0813">Transport</keyword>
<dbReference type="PROSITE" id="PS00308">
    <property type="entry name" value="LECTIN_LEGUME_ALPHA"/>
    <property type="match status" value="1"/>
</dbReference>
<keyword evidence="3" id="KW-0249">Electron transport</keyword>
<keyword evidence="7" id="KW-1185">Reference proteome</keyword>
<dbReference type="PROSITE" id="PS50836">
    <property type="entry name" value="DOMON"/>
    <property type="match status" value="1"/>
</dbReference>
<dbReference type="InterPro" id="IPR013320">
    <property type="entry name" value="ConA-like_dom_sf"/>
</dbReference>
<dbReference type="FunFam" id="2.60.120.200:FF:000103">
    <property type="entry name" value="L-type lectin-domain containing receptor kinase IX.1"/>
    <property type="match status" value="1"/>
</dbReference>
<dbReference type="PANTHER" id="PTHR32401:SF47">
    <property type="entry name" value="LEGUME LECTIN DOMAIN-CONTAINING PROTEIN"/>
    <property type="match status" value="1"/>
</dbReference>
<evidence type="ECO:0000259" key="5">
    <source>
        <dbReference type="PROSITE" id="PS50836"/>
    </source>
</evidence>
<evidence type="ECO:0000313" key="7">
    <source>
        <dbReference type="Proteomes" id="UP001141552"/>
    </source>
</evidence>
<dbReference type="InterPro" id="IPR050258">
    <property type="entry name" value="Leguminous_Lectin"/>
</dbReference>
<keyword evidence="4" id="KW-0732">Signal</keyword>
<organism evidence="6 7">
    <name type="scientific">Turnera subulata</name>
    <dbReference type="NCBI Taxonomy" id="218843"/>
    <lineage>
        <taxon>Eukaryota</taxon>
        <taxon>Viridiplantae</taxon>
        <taxon>Streptophyta</taxon>
        <taxon>Embryophyta</taxon>
        <taxon>Tracheophyta</taxon>
        <taxon>Spermatophyta</taxon>
        <taxon>Magnoliopsida</taxon>
        <taxon>eudicotyledons</taxon>
        <taxon>Gunneridae</taxon>
        <taxon>Pentapetalae</taxon>
        <taxon>rosids</taxon>
        <taxon>fabids</taxon>
        <taxon>Malpighiales</taxon>
        <taxon>Passifloraceae</taxon>
        <taxon>Turnera</taxon>
    </lineage>
</organism>
<evidence type="ECO:0000313" key="6">
    <source>
        <dbReference type="EMBL" id="KAJ4836298.1"/>
    </source>
</evidence>
<accession>A0A9Q0FR83</accession>
<evidence type="ECO:0000256" key="2">
    <source>
        <dbReference type="ARBA" id="ARBA00022734"/>
    </source>
</evidence>
<protein>
    <recommendedName>
        <fullName evidence="5">DOMON domain-containing protein</fullName>
    </recommendedName>
</protein>
<gene>
    <name evidence="6" type="ORF">Tsubulata_008033</name>
</gene>
<dbReference type="Proteomes" id="UP001141552">
    <property type="component" value="Unassembled WGS sequence"/>
</dbReference>
<proteinExistence type="inferred from homology"/>
<dbReference type="PIRSF" id="PIRSF002690">
    <property type="entry name" value="L-type_lectin_plant"/>
    <property type="match status" value="1"/>
</dbReference>
<dbReference type="Pfam" id="PF00139">
    <property type="entry name" value="Lectin_legB"/>
    <property type="match status" value="1"/>
</dbReference>
<reference evidence="6" key="1">
    <citation type="submission" date="2022-02" db="EMBL/GenBank/DDBJ databases">
        <authorList>
            <person name="Henning P.M."/>
            <person name="McCubbin A.G."/>
            <person name="Shore J.S."/>
        </authorList>
    </citation>
    <scope>NUCLEOTIDE SEQUENCE</scope>
    <source>
        <strain evidence="6">F60SS</strain>
        <tissue evidence="6">Leaves</tissue>
    </source>
</reference>